<keyword evidence="2" id="KW-1185">Reference proteome</keyword>
<accession>A0ACC1T413</accession>
<protein>
    <submittedName>
        <fullName evidence="1">Uncharacterized protein</fullName>
    </submittedName>
</protein>
<name>A0ACC1T413_9APHY</name>
<organism evidence="1 2">
    <name type="scientific">Phlebia brevispora</name>
    <dbReference type="NCBI Taxonomy" id="194682"/>
    <lineage>
        <taxon>Eukaryota</taxon>
        <taxon>Fungi</taxon>
        <taxon>Dikarya</taxon>
        <taxon>Basidiomycota</taxon>
        <taxon>Agaricomycotina</taxon>
        <taxon>Agaricomycetes</taxon>
        <taxon>Polyporales</taxon>
        <taxon>Meruliaceae</taxon>
        <taxon>Phlebia</taxon>
    </lineage>
</organism>
<proteinExistence type="predicted"/>
<evidence type="ECO:0000313" key="2">
    <source>
        <dbReference type="Proteomes" id="UP001148662"/>
    </source>
</evidence>
<reference evidence="1" key="1">
    <citation type="submission" date="2022-07" db="EMBL/GenBank/DDBJ databases">
        <title>Genome Sequence of Phlebia brevispora.</title>
        <authorList>
            <person name="Buettner E."/>
        </authorList>
    </citation>
    <scope>NUCLEOTIDE SEQUENCE</scope>
    <source>
        <strain evidence="1">MPL23</strain>
    </source>
</reference>
<gene>
    <name evidence="1" type="ORF">NM688_g4026</name>
</gene>
<comment type="caution">
    <text evidence="1">The sequence shown here is derived from an EMBL/GenBank/DDBJ whole genome shotgun (WGS) entry which is preliminary data.</text>
</comment>
<dbReference type="Proteomes" id="UP001148662">
    <property type="component" value="Unassembled WGS sequence"/>
</dbReference>
<sequence>MVTPPSALMFRVPSMRTEPQWTSTTAMAPNFCLDAGTTPGDGTQMKIWQCYSGLAAQTWYLTDDNRISLENQGLSQPSPASFNANGGLLQDNVSMIPAATSPTEPLRKSGHALTTTSTKSGPSREIPTWTRQIAAPRVPLSMLLHDLHERSQAPQVLNLSWDLVHAA</sequence>
<evidence type="ECO:0000313" key="1">
    <source>
        <dbReference type="EMBL" id="KAJ3552675.1"/>
    </source>
</evidence>
<dbReference type="EMBL" id="JANHOG010000632">
    <property type="protein sequence ID" value="KAJ3552675.1"/>
    <property type="molecule type" value="Genomic_DNA"/>
</dbReference>